<protein>
    <submittedName>
        <fullName evidence="2">Uncharacterized protein</fullName>
    </submittedName>
</protein>
<dbReference type="EMBL" id="JAACNO010001409">
    <property type="protein sequence ID" value="KAF4140805.1"/>
    <property type="molecule type" value="Genomic_DNA"/>
</dbReference>
<evidence type="ECO:0000256" key="1">
    <source>
        <dbReference type="SAM" id="MobiDB-lite"/>
    </source>
</evidence>
<comment type="caution">
    <text evidence="2">The sequence shown here is derived from an EMBL/GenBank/DDBJ whole genome shotgun (WGS) entry which is preliminary data.</text>
</comment>
<evidence type="ECO:0000313" key="3">
    <source>
        <dbReference type="Proteomes" id="UP000704712"/>
    </source>
</evidence>
<proteinExistence type="predicted"/>
<dbReference type="AlphaFoldDB" id="A0A8S9UIJ4"/>
<dbReference type="Proteomes" id="UP000704712">
    <property type="component" value="Unassembled WGS sequence"/>
</dbReference>
<feature type="region of interest" description="Disordered" evidence="1">
    <location>
        <begin position="1"/>
        <end position="38"/>
    </location>
</feature>
<evidence type="ECO:0000313" key="2">
    <source>
        <dbReference type="EMBL" id="KAF4140805.1"/>
    </source>
</evidence>
<gene>
    <name evidence="2" type="ORF">GN958_ATG10024</name>
</gene>
<reference evidence="2" key="1">
    <citation type="submission" date="2020-03" db="EMBL/GenBank/DDBJ databases">
        <title>Hybrid Assembly of Korean Phytophthora infestans isolates.</title>
        <authorList>
            <person name="Prokchorchik M."/>
            <person name="Lee Y."/>
            <person name="Seo J."/>
            <person name="Cho J.-H."/>
            <person name="Park Y.-E."/>
            <person name="Jang D.-C."/>
            <person name="Im J.-S."/>
            <person name="Choi J.-G."/>
            <person name="Park H.-J."/>
            <person name="Lee G.-B."/>
            <person name="Lee Y.-G."/>
            <person name="Hong S.-Y."/>
            <person name="Cho K."/>
            <person name="Sohn K.H."/>
        </authorList>
    </citation>
    <scope>NUCLEOTIDE SEQUENCE</scope>
    <source>
        <strain evidence="2">KR_2_A2</strain>
    </source>
</reference>
<organism evidence="2 3">
    <name type="scientific">Phytophthora infestans</name>
    <name type="common">Potato late blight agent</name>
    <name type="synonym">Botrytis infestans</name>
    <dbReference type="NCBI Taxonomy" id="4787"/>
    <lineage>
        <taxon>Eukaryota</taxon>
        <taxon>Sar</taxon>
        <taxon>Stramenopiles</taxon>
        <taxon>Oomycota</taxon>
        <taxon>Peronosporomycetes</taxon>
        <taxon>Peronosporales</taxon>
        <taxon>Peronosporaceae</taxon>
        <taxon>Phytophthora</taxon>
    </lineage>
</organism>
<name>A0A8S9UIJ4_PHYIN</name>
<sequence>MEDSDSSQDDLLGYGATASIQLGQEEPSPAPEEVGDALHPHASEDEGLICEEVVKLEQRKTQTQSSSPPWLQIASLNVCSLELAYFKFPSSI</sequence>
<accession>A0A8S9UIJ4</accession>